<evidence type="ECO:0000313" key="2">
    <source>
        <dbReference type="Proteomes" id="UP001238334"/>
    </source>
</evidence>
<evidence type="ECO:0000313" key="1">
    <source>
        <dbReference type="EMBL" id="WIY27491.1"/>
    </source>
</evidence>
<sequence length="94" mass="11129">MDENIQAELIGLQLRQSRHAAKGRNAIMKTTFRKCSPDDWVFCTVIFEVMALLGWNEILRVKVFIQRNDRRVGIRQTAFAFDKIRNRLKKIFFV</sequence>
<dbReference type="EMBL" id="CP127247">
    <property type="protein sequence ID" value="WIY27491.1"/>
    <property type="molecule type" value="Genomic_DNA"/>
</dbReference>
<accession>A0A9Y2L2G6</accession>
<dbReference type="KEGG" id="ppso:QPJ95_11585"/>
<dbReference type="Proteomes" id="UP001238334">
    <property type="component" value="Chromosome"/>
</dbReference>
<proteinExistence type="predicted"/>
<gene>
    <name evidence="1" type="ORF">QPJ95_11585</name>
</gene>
<protein>
    <submittedName>
        <fullName evidence="1">Uncharacterized protein</fullName>
    </submittedName>
</protein>
<name>A0A9Y2L2G6_9RHOB</name>
<keyword evidence="2" id="KW-1185">Reference proteome</keyword>
<reference evidence="1 2" key="1">
    <citation type="submission" date="2023-06" db="EMBL/GenBank/DDBJ databases">
        <title>Parasedimentitalea psychrophila sp. nov., a psychrophilic bacterium isolated from deep-sea sediment.</title>
        <authorList>
            <person name="Li A."/>
        </authorList>
    </citation>
    <scope>NUCLEOTIDE SEQUENCE [LARGE SCALE GENOMIC DNA]</scope>
    <source>
        <strain evidence="1 2">QS115</strain>
    </source>
</reference>
<dbReference type="RefSeq" id="WP_286018272.1">
    <property type="nucleotide sequence ID" value="NZ_CP127247.1"/>
</dbReference>
<organism evidence="1 2">
    <name type="scientific">Parasedimentitalea psychrophila</name>
    <dbReference type="NCBI Taxonomy" id="2997337"/>
    <lineage>
        <taxon>Bacteria</taxon>
        <taxon>Pseudomonadati</taxon>
        <taxon>Pseudomonadota</taxon>
        <taxon>Alphaproteobacteria</taxon>
        <taxon>Rhodobacterales</taxon>
        <taxon>Paracoccaceae</taxon>
        <taxon>Parasedimentitalea</taxon>
    </lineage>
</organism>
<dbReference type="AlphaFoldDB" id="A0A9Y2L2G6"/>